<comment type="similarity">
    <text evidence="7">Belongs to the SarZ family.</text>
</comment>
<reference evidence="11 12" key="1">
    <citation type="submission" date="2017-08" db="EMBL/GenBank/DDBJ databases">
        <title>Complete Genome Sequence of Bacillus kochii Oregon-R-modENCODE STRAIN BDGP4, isolated from Drosophila melanogaster gut.</title>
        <authorList>
            <person name="Wan K.H."/>
            <person name="Yu C."/>
            <person name="Park S."/>
            <person name="Hammonds A.S."/>
            <person name="Booth B.W."/>
            <person name="Celniker S.E."/>
        </authorList>
    </citation>
    <scope>NUCLEOTIDE SEQUENCE [LARGE SCALE GENOMIC DNA]</scope>
    <source>
        <strain evidence="11 12">BDGP4</strain>
    </source>
</reference>
<evidence type="ECO:0000313" key="11">
    <source>
        <dbReference type="EMBL" id="ASV68172.1"/>
    </source>
</evidence>
<dbReference type="PROSITE" id="PS01117">
    <property type="entry name" value="HTH_MARR_1"/>
    <property type="match status" value="1"/>
</dbReference>
<keyword evidence="12" id="KW-1185">Reference proteome</keyword>
<dbReference type="SMART" id="SM00347">
    <property type="entry name" value="HTH_MARR"/>
    <property type="match status" value="1"/>
</dbReference>
<dbReference type="Pfam" id="PF22381">
    <property type="entry name" value="Staph_reg_Sar_Rot"/>
    <property type="match status" value="1"/>
</dbReference>
<evidence type="ECO:0000256" key="8">
    <source>
        <dbReference type="ARBA" id="ARBA00047188"/>
    </source>
</evidence>
<keyword evidence="3" id="KW-0843">Virulence</keyword>
<protein>
    <recommendedName>
        <fullName evidence="6">HTH-type transcriptional regulator MgrA</fullName>
    </recommendedName>
    <alternativeName>
        <fullName evidence="8">HTH-type transcriptional regulator SarZ</fullName>
    </alternativeName>
    <alternativeName>
        <fullName evidence="9">Staphylococcal accessory regulator Z</fullName>
    </alternativeName>
</protein>
<dbReference type="GO" id="GO:0005737">
    <property type="term" value="C:cytoplasm"/>
    <property type="evidence" value="ECO:0007669"/>
    <property type="project" value="UniProtKB-SubCell"/>
</dbReference>
<keyword evidence="4" id="KW-0238">DNA-binding</keyword>
<dbReference type="PANTHER" id="PTHR42756:SF1">
    <property type="entry name" value="TRANSCRIPTIONAL REPRESSOR OF EMRAB OPERON"/>
    <property type="match status" value="1"/>
</dbReference>
<gene>
    <name evidence="11" type="ORF">CKF48_13075</name>
</gene>
<evidence type="ECO:0000256" key="7">
    <source>
        <dbReference type="ARBA" id="ARBA00046337"/>
    </source>
</evidence>
<evidence type="ECO:0000256" key="6">
    <source>
        <dbReference type="ARBA" id="ARBA00040307"/>
    </source>
</evidence>
<dbReference type="KEGG" id="bko:CKF48_13075"/>
<evidence type="ECO:0000313" key="12">
    <source>
        <dbReference type="Proteomes" id="UP000215137"/>
    </source>
</evidence>
<dbReference type="AlphaFoldDB" id="A0A248TJ63"/>
<dbReference type="InterPro" id="IPR036390">
    <property type="entry name" value="WH_DNA-bd_sf"/>
</dbReference>
<dbReference type="InterPro" id="IPR055166">
    <property type="entry name" value="Transc_reg_Sar_Rot_HTH"/>
</dbReference>
<accession>A0A248TJ63</accession>
<dbReference type="EMBL" id="CP022983">
    <property type="protein sequence ID" value="ASV68172.1"/>
    <property type="molecule type" value="Genomic_DNA"/>
</dbReference>
<evidence type="ECO:0000256" key="3">
    <source>
        <dbReference type="ARBA" id="ARBA00023026"/>
    </source>
</evidence>
<evidence type="ECO:0000256" key="5">
    <source>
        <dbReference type="ARBA" id="ARBA00023163"/>
    </source>
</evidence>
<organism evidence="11 12">
    <name type="scientific">Cytobacillus kochii</name>
    <dbReference type="NCBI Taxonomy" id="859143"/>
    <lineage>
        <taxon>Bacteria</taxon>
        <taxon>Bacillati</taxon>
        <taxon>Bacillota</taxon>
        <taxon>Bacilli</taxon>
        <taxon>Bacillales</taxon>
        <taxon>Bacillaceae</taxon>
        <taxon>Cytobacillus</taxon>
    </lineage>
</organism>
<proteinExistence type="inferred from homology"/>
<dbReference type="InterPro" id="IPR000835">
    <property type="entry name" value="HTH_MarR-typ"/>
</dbReference>
<dbReference type="PANTHER" id="PTHR42756">
    <property type="entry name" value="TRANSCRIPTIONAL REGULATOR, MARR"/>
    <property type="match status" value="1"/>
</dbReference>
<dbReference type="Proteomes" id="UP000215137">
    <property type="component" value="Chromosome"/>
</dbReference>
<name>A0A248TJ63_9BACI</name>
<evidence type="ECO:0000259" key="10">
    <source>
        <dbReference type="PROSITE" id="PS50995"/>
    </source>
</evidence>
<feature type="domain" description="HTH marR-type" evidence="10">
    <location>
        <begin position="18"/>
        <end position="155"/>
    </location>
</feature>
<comment type="subcellular location">
    <subcellularLocation>
        <location evidence="1">Cytoplasm</location>
    </subcellularLocation>
</comment>
<keyword evidence="2" id="KW-0805">Transcription regulation</keyword>
<evidence type="ECO:0000256" key="1">
    <source>
        <dbReference type="ARBA" id="ARBA00004496"/>
    </source>
</evidence>
<evidence type="ECO:0000256" key="2">
    <source>
        <dbReference type="ARBA" id="ARBA00023015"/>
    </source>
</evidence>
<sequence>MVYDVNEEVVKVKAQTLENQLCFAIYKATNQYTKLYRKALEPFDLTYPQYIVLLALWENDHMIIKQLSEKLSLGIGTLNPIISKLVEKDYVMKTPSPMDKRSVVISLTTKGRNSESTISEMISTKATKWDSFAIFDDQFKLKLQELNTLLSQLNEGEEKK</sequence>
<keyword evidence="5" id="KW-0804">Transcription</keyword>
<dbReference type="Gene3D" id="1.10.10.10">
    <property type="entry name" value="Winged helix-like DNA-binding domain superfamily/Winged helix DNA-binding domain"/>
    <property type="match status" value="1"/>
</dbReference>
<dbReference type="PROSITE" id="PS50995">
    <property type="entry name" value="HTH_MARR_2"/>
    <property type="match status" value="1"/>
</dbReference>
<dbReference type="SUPFAM" id="SSF46785">
    <property type="entry name" value="Winged helix' DNA-binding domain"/>
    <property type="match status" value="1"/>
</dbReference>
<dbReference type="InterPro" id="IPR023187">
    <property type="entry name" value="Tscrpt_reg_MarR-type_CS"/>
</dbReference>
<evidence type="ECO:0000256" key="4">
    <source>
        <dbReference type="ARBA" id="ARBA00023125"/>
    </source>
</evidence>
<dbReference type="GO" id="GO:0003677">
    <property type="term" value="F:DNA binding"/>
    <property type="evidence" value="ECO:0007669"/>
    <property type="project" value="UniProtKB-KW"/>
</dbReference>
<evidence type="ECO:0000256" key="9">
    <source>
        <dbReference type="ARBA" id="ARBA00047207"/>
    </source>
</evidence>
<dbReference type="GO" id="GO:0003700">
    <property type="term" value="F:DNA-binding transcription factor activity"/>
    <property type="evidence" value="ECO:0007669"/>
    <property type="project" value="InterPro"/>
</dbReference>
<dbReference type="InterPro" id="IPR036388">
    <property type="entry name" value="WH-like_DNA-bd_sf"/>
</dbReference>